<dbReference type="OrthoDB" id="8482086at2"/>
<protein>
    <recommendedName>
        <fullName evidence="3">PAS domain-containing protein</fullName>
    </recommendedName>
</protein>
<dbReference type="Proteomes" id="UP000319148">
    <property type="component" value="Unassembled WGS sequence"/>
</dbReference>
<gene>
    <name evidence="1" type="ORF">FIV46_13170</name>
</gene>
<reference evidence="2" key="1">
    <citation type="submission" date="2019-06" db="EMBL/GenBank/DDBJ databases">
        <title>The complete genome of Emcibacter congregatus ZYLT.</title>
        <authorList>
            <person name="Zhao Z."/>
        </authorList>
    </citation>
    <scope>NUCLEOTIDE SEQUENCE [LARGE SCALE GENOMIC DNA]</scope>
    <source>
        <strain evidence="2">MCCC 1A06723</strain>
    </source>
</reference>
<evidence type="ECO:0008006" key="3">
    <source>
        <dbReference type="Google" id="ProtNLM"/>
    </source>
</evidence>
<name>A0A501PFH7_9PROT</name>
<proteinExistence type="predicted"/>
<accession>A0A501PFH7</accession>
<organism evidence="1 2">
    <name type="scientific">Emcibacter nanhaiensis</name>
    <dbReference type="NCBI Taxonomy" id="1505037"/>
    <lineage>
        <taxon>Bacteria</taxon>
        <taxon>Pseudomonadati</taxon>
        <taxon>Pseudomonadota</taxon>
        <taxon>Alphaproteobacteria</taxon>
        <taxon>Emcibacterales</taxon>
        <taxon>Emcibacteraceae</taxon>
        <taxon>Emcibacter</taxon>
    </lineage>
</organism>
<comment type="caution">
    <text evidence="1">The sequence shown here is derived from an EMBL/GenBank/DDBJ whole genome shotgun (WGS) entry which is preliminary data.</text>
</comment>
<dbReference type="EMBL" id="VFIY01000015">
    <property type="protein sequence ID" value="TPD59173.1"/>
    <property type="molecule type" value="Genomic_DNA"/>
</dbReference>
<sequence>MSPQTYVEYLSETVVKEEDIPQRHPVRLFADHWRELGRDGSIPVRRDFSPVKVPALLPYLVVHELIQTEQGPDLMTRLEGEFYVSLNGKTNRGHSRRRVMNEERFQMRLKETQDALETGIVRFSLVELLDSEKKYHKVFRAVFPFRSNGSQSEQVFVVLADENTSL</sequence>
<keyword evidence="2" id="KW-1185">Reference proteome</keyword>
<dbReference type="AlphaFoldDB" id="A0A501PFH7"/>
<dbReference type="RefSeq" id="WP_139941392.1">
    <property type="nucleotide sequence ID" value="NZ_JBHSYP010000002.1"/>
</dbReference>
<evidence type="ECO:0000313" key="2">
    <source>
        <dbReference type="Proteomes" id="UP000319148"/>
    </source>
</evidence>
<evidence type="ECO:0000313" key="1">
    <source>
        <dbReference type="EMBL" id="TPD59173.1"/>
    </source>
</evidence>